<protein>
    <submittedName>
        <fullName evidence="3">Helix-turn-helix transcriptional regulator</fullName>
    </submittedName>
</protein>
<dbReference type="PANTHER" id="PTHR46797">
    <property type="entry name" value="HTH-TYPE TRANSCRIPTIONAL REGULATOR"/>
    <property type="match status" value="1"/>
</dbReference>
<gene>
    <name evidence="3" type="ORF">HZF06_19355</name>
</gene>
<reference evidence="3 4" key="1">
    <citation type="submission" date="2020-07" db="EMBL/GenBank/DDBJ databases">
        <title>Electron transfer.</title>
        <authorList>
            <person name="Huang L."/>
            <person name="Liu X."/>
            <person name="Zhou S."/>
        </authorList>
    </citation>
    <scope>NUCLEOTIDE SEQUENCE [LARGE SCALE GENOMIC DNA]</scope>
    <source>
        <strain evidence="3 4">Lx1</strain>
    </source>
</reference>
<organism evidence="3 4">
    <name type="scientific">Clostridium intestinale</name>
    <dbReference type="NCBI Taxonomy" id="36845"/>
    <lineage>
        <taxon>Bacteria</taxon>
        <taxon>Bacillati</taxon>
        <taxon>Bacillota</taxon>
        <taxon>Clostridia</taxon>
        <taxon>Eubacteriales</taxon>
        <taxon>Clostridiaceae</taxon>
        <taxon>Clostridium</taxon>
    </lineage>
</organism>
<dbReference type="PANTHER" id="PTHR46797:SF1">
    <property type="entry name" value="METHYLPHOSPHONATE SYNTHASE"/>
    <property type="match status" value="1"/>
</dbReference>
<dbReference type="CDD" id="cd00093">
    <property type="entry name" value="HTH_XRE"/>
    <property type="match status" value="1"/>
</dbReference>
<evidence type="ECO:0000313" key="3">
    <source>
        <dbReference type="EMBL" id="QLY79210.1"/>
    </source>
</evidence>
<sequence length="142" mass="16254">MSIGEKIKASRKERGLTQVDLANKANISRSYLADIERNRYNPSIDVVRSIALALDTPLSFFFTEEETISGLNIELNNRDKKDISKALTETLEQLQEDQEGLMFDGEPIDEETKELLRISLENSMRLAKQIAKSKFTPKKYKK</sequence>
<dbReference type="Gene3D" id="1.10.260.40">
    <property type="entry name" value="lambda repressor-like DNA-binding domains"/>
    <property type="match status" value="1"/>
</dbReference>
<dbReference type="GO" id="GO:0003700">
    <property type="term" value="F:DNA-binding transcription factor activity"/>
    <property type="evidence" value="ECO:0007669"/>
    <property type="project" value="TreeGrafter"/>
</dbReference>
<dbReference type="RefSeq" id="WP_181601426.1">
    <property type="nucleotide sequence ID" value="NZ_CP059378.1"/>
</dbReference>
<dbReference type="Pfam" id="PF01381">
    <property type="entry name" value="HTH_3"/>
    <property type="match status" value="1"/>
</dbReference>
<feature type="domain" description="HTH cro/C1-type" evidence="2">
    <location>
        <begin position="7"/>
        <end position="61"/>
    </location>
</feature>
<proteinExistence type="predicted"/>
<accession>A0A7D6VT65</accession>
<name>A0A7D6VT65_9CLOT</name>
<evidence type="ECO:0000256" key="1">
    <source>
        <dbReference type="ARBA" id="ARBA00023125"/>
    </source>
</evidence>
<dbReference type="Proteomes" id="UP000512286">
    <property type="component" value="Chromosome"/>
</dbReference>
<dbReference type="AlphaFoldDB" id="A0A7D6VT65"/>
<evidence type="ECO:0000259" key="2">
    <source>
        <dbReference type="PROSITE" id="PS50943"/>
    </source>
</evidence>
<dbReference type="KEGG" id="cint:HZF06_19355"/>
<dbReference type="InterPro" id="IPR001387">
    <property type="entry name" value="Cro/C1-type_HTH"/>
</dbReference>
<dbReference type="InterPro" id="IPR050807">
    <property type="entry name" value="TransReg_Diox_bact_type"/>
</dbReference>
<dbReference type="GO" id="GO:0003677">
    <property type="term" value="F:DNA binding"/>
    <property type="evidence" value="ECO:0007669"/>
    <property type="project" value="UniProtKB-KW"/>
</dbReference>
<evidence type="ECO:0000313" key="4">
    <source>
        <dbReference type="Proteomes" id="UP000512286"/>
    </source>
</evidence>
<keyword evidence="1" id="KW-0238">DNA-binding</keyword>
<dbReference type="InterPro" id="IPR010982">
    <property type="entry name" value="Lambda_DNA-bd_dom_sf"/>
</dbReference>
<dbReference type="PROSITE" id="PS50943">
    <property type="entry name" value="HTH_CROC1"/>
    <property type="match status" value="1"/>
</dbReference>
<dbReference type="SMART" id="SM00530">
    <property type="entry name" value="HTH_XRE"/>
    <property type="match status" value="1"/>
</dbReference>
<dbReference type="SUPFAM" id="SSF47413">
    <property type="entry name" value="lambda repressor-like DNA-binding domains"/>
    <property type="match status" value="1"/>
</dbReference>
<dbReference type="EMBL" id="CP059378">
    <property type="protein sequence ID" value="QLY79210.1"/>
    <property type="molecule type" value="Genomic_DNA"/>
</dbReference>
<dbReference type="GO" id="GO:0005829">
    <property type="term" value="C:cytosol"/>
    <property type="evidence" value="ECO:0007669"/>
    <property type="project" value="TreeGrafter"/>
</dbReference>